<dbReference type="InterPro" id="IPR052513">
    <property type="entry name" value="Thioester_dehydratase-like"/>
</dbReference>
<keyword evidence="4" id="KW-1185">Reference proteome</keyword>
<dbReference type="Pfam" id="PF01796">
    <property type="entry name" value="OB_ChsH2_C"/>
    <property type="match status" value="1"/>
</dbReference>
<feature type="domain" description="ChsH2 rubredoxin-like zinc ribbon" evidence="2">
    <location>
        <begin position="16"/>
        <end position="46"/>
    </location>
</feature>
<evidence type="ECO:0000259" key="2">
    <source>
        <dbReference type="Pfam" id="PF12172"/>
    </source>
</evidence>
<dbReference type="InterPro" id="IPR012340">
    <property type="entry name" value="NA-bd_OB-fold"/>
</dbReference>
<evidence type="ECO:0000313" key="4">
    <source>
        <dbReference type="Proteomes" id="UP000249340"/>
    </source>
</evidence>
<evidence type="ECO:0000259" key="1">
    <source>
        <dbReference type="Pfam" id="PF01796"/>
    </source>
</evidence>
<proteinExistence type="predicted"/>
<dbReference type="OrthoDB" id="7470921at2"/>
<reference evidence="4" key="1">
    <citation type="submission" date="2018-07" db="EMBL/GenBank/DDBJ databases">
        <title>Streptacidiphilus bronchialis DSM 106435 chromosome.</title>
        <authorList>
            <person name="Batra D."/>
            <person name="Gulvik C.A."/>
        </authorList>
    </citation>
    <scope>NUCLEOTIDE SEQUENCE [LARGE SCALE GENOMIC DNA]</scope>
    <source>
        <strain evidence="4">DSM 106435</strain>
    </source>
</reference>
<sequence>MGKPVPIPDQFSAFHWEGAARGELLVQRCDSCRRFQYPPSAVCESCQCRVLTPAKVSGRGSLYARTVLHQAFHPDFADSVPYTVALVDLDDAPGVRILTNIVDADPGELRPGQPLEVTFEKRGDGAIPQFRPVSPVQGGAA</sequence>
<dbReference type="Pfam" id="PF12172">
    <property type="entry name" value="zf-ChsH2"/>
    <property type="match status" value="1"/>
</dbReference>
<dbReference type="PANTHER" id="PTHR34075">
    <property type="entry name" value="BLR3430 PROTEIN"/>
    <property type="match status" value="1"/>
</dbReference>
<name>A0A345SRE8_9ACTN</name>
<evidence type="ECO:0008006" key="5">
    <source>
        <dbReference type="Google" id="ProtNLM"/>
    </source>
</evidence>
<evidence type="ECO:0000313" key="3">
    <source>
        <dbReference type="EMBL" id="AXI76303.1"/>
    </source>
</evidence>
<dbReference type="SUPFAM" id="SSF50249">
    <property type="entry name" value="Nucleic acid-binding proteins"/>
    <property type="match status" value="1"/>
</dbReference>
<organism evidence="3 4">
    <name type="scientific">Peterkaempfera bronchialis</name>
    <dbReference type="NCBI Taxonomy" id="2126346"/>
    <lineage>
        <taxon>Bacteria</taxon>
        <taxon>Bacillati</taxon>
        <taxon>Actinomycetota</taxon>
        <taxon>Actinomycetes</taxon>
        <taxon>Kitasatosporales</taxon>
        <taxon>Streptomycetaceae</taxon>
        <taxon>Peterkaempfera</taxon>
    </lineage>
</organism>
<dbReference type="EMBL" id="CP031264">
    <property type="protein sequence ID" value="AXI76303.1"/>
    <property type="molecule type" value="Genomic_DNA"/>
</dbReference>
<protein>
    <recommendedName>
        <fullName evidence="5">DNA-binding protein</fullName>
    </recommendedName>
</protein>
<dbReference type="PANTHER" id="PTHR34075:SF5">
    <property type="entry name" value="BLR3430 PROTEIN"/>
    <property type="match status" value="1"/>
</dbReference>
<dbReference type="InterPro" id="IPR002878">
    <property type="entry name" value="ChsH2_C"/>
</dbReference>
<dbReference type="KEGG" id="stri:C7M71_001215"/>
<gene>
    <name evidence="3" type="ORF">C7M71_001215</name>
</gene>
<dbReference type="Gene3D" id="6.10.30.10">
    <property type="match status" value="1"/>
</dbReference>
<dbReference type="AlphaFoldDB" id="A0A345SRE8"/>
<dbReference type="Proteomes" id="UP000249340">
    <property type="component" value="Chromosome"/>
</dbReference>
<feature type="domain" description="ChsH2 C-terminal OB-fold" evidence="1">
    <location>
        <begin position="56"/>
        <end position="120"/>
    </location>
</feature>
<dbReference type="InterPro" id="IPR022002">
    <property type="entry name" value="ChsH2_Znr"/>
</dbReference>
<accession>A0A345SRE8</accession>
<dbReference type="RefSeq" id="WP_111489127.1">
    <property type="nucleotide sequence ID" value="NZ_CP031264.1"/>
</dbReference>